<dbReference type="AlphaFoldDB" id="A0A2R4CC76"/>
<reference evidence="2 3" key="1">
    <citation type="submission" date="2018-03" db="EMBL/GenBank/DDBJ databases">
        <title>Massilia armeniaca sp. nov., isolated from desert soil.</title>
        <authorList>
            <person name="Huang H."/>
            <person name="Ren M."/>
        </authorList>
    </citation>
    <scope>NUCLEOTIDE SEQUENCE [LARGE SCALE GENOMIC DNA]</scope>
    <source>
        <strain evidence="2 3">ZMN-3</strain>
    </source>
</reference>
<feature type="compositionally biased region" description="Low complexity" evidence="1">
    <location>
        <begin position="1"/>
        <end position="41"/>
    </location>
</feature>
<dbReference type="Proteomes" id="UP000240505">
    <property type="component" value="Chromosome"/>
</dbReference>
<dbReference type="RefSeq" id="WP_107142437.1">
    <property type="nucleotide sequence ID" value="NZ_CP028324.1"/>
</dbReference>
<dbReference type="Pfam" id="PF10685">
    <property type="entry name" value="KGG"/>
    <property type="match status" value="1"/>
</dbReference>
<organism evidence="2 3">
    <name type="scientific">Pseudoduganella armeniaca</name>
    <dbReference type="NCBI Taxonomy" id="2072590"/>
    <lineage>
        <taxon>Bacteria</taxon>
        <taxon>Pseudomonadati</taxon>
        <taxon>Pseudomonadota</taxon>
        <taxon>Betaproteobacteria</taxon>
        <taxon>Burkholderiales</taxon>
        <taxon>Oxalobacteraceae</taxon>
        <taxon>Telluria group</taxon>
        <taxon>Pseudoduganella</taxon>
    </lineage>
</organism>
<feature type="compositionally biased region" description="Basic and acidic residues" evidence="1">
    <location>
        <begin position="76"/>
        <end position="93"/>
    </location>
</feature>
<feature type="compositionally biased region" description="Gly residues" evidence="1">
    <location>
        <begin position="100"/>
        <end position="126"/>
    </location>
</feature>
<keyword evidence="3" id="KW-1185">Reference proteome</keyword>
<proteinExistence type="predicted"/>
<name>A0A2R4CC76_9BURK</name>
<evidence type="ECO:0000313" key="2">
    <source>
        <dbReference type="EMBL" id="AVR97088.1"/>
    </source>
</evidence>
<dbReference type="InterPro" id="IPR019626">
    <property type="entry name" value="Stress-induced_KGG_rpt"/>
</dbReference>
<sequence length="144" mass="14849">MASNRNNNPQGNNQFTKDSGNSQSGNRGNSQSGNRGNSQSGDTSNRGFASMDPERQREIASEGGRAAHASGNAHEFTSEEARRAGSMSHKNDGNRQSGNEGNGGGRGGNQGGGNQGGNQGGRGTQGGTPEQHAQAGRQSHKNDR</sequence>
<dbReference type="EMBL" id="CP028324">
    <property type="protein sequence ID" value="AVR97088.1"/>
    <property type="molecule type" value="Genomic_DNA"/>
</dbReference>
<evidence type="ECO:0000256" key="1">
    <source>
        <dbReference type="SAM" id="MobiDB-lite"/>
    </source>
</evidence>
<gene>
    <name evidence="2" type="ORF">C9I28_16630</name>
</gene>
<evidence type="ECO:0000313" key="3">
    <source>
        <dbReference type="Proteomes" id="UP000240505"/>
    </source>
</evidence>
<dbReference type="OrthoDB" id="9814245at2"/>
<dbReference type="KEGG" id="masz:C9I28_16630"/>
<accession>A0A2R4CC76</accession>
<protein>
    <submittedName>
        <fullName evidence="2">Stress-induced protein</fullName>
    </submittedName>
</protein>
<feature type="region of interest" description="Disordered" evidence="1">
    <location>
        <begin position="1"/>
        <end position="144"/>
    </location>
</feature>